<keyword evidence="4" id="KW-1185">Reference proteome</keyword>
<name>A0A8H4IUY5_9PEZI</name>
<organism evidence="3 4">
    <name type="scientific">Botryosphaeria dothidea</name>
    <dbReference type="NCBI Taxonomy" id="55169"/>
    <lineage>
        <taxon>Eukaryota</taxon>
        <taxon>Fungi</taxon>
        <taxon>Dikarya</taxon>
        <taxon>Ascomycota</taxon>
        <taxon>Pezizomycotina</taxon>
        <taxon>Dothideomycetes</taxon>
        <taxon>Dothideomycetes incertae sedis</taxon>
        <taxon>Botryosphaeriales</taxon>
        <taxon>Botryosphaeriaceae</taxon>
        <taxon>Botryosphaeria</taxon>
    </lineage>
</organism>
<comment type="caution">
    <text evidence="3">The sequence shown here is derived from an EMBL/GenBank/DDBJ whole genome shotgun (WGS) entry which is preliminary data.</text>
</comment>
<dbReference type="EMBL" id="WWBZ02000082">
    <property type="protein sequence ID" value="KAF4300956.1"/>
    <property type="molecule type" value="Genomic_DNA"/>
</dbReference>
<dbReference type="AlphaFoldDB" id="A0A8H4IUY5"/>
<reference evidence="3 4" key="1">
    <citation type="submission" date="2020-04" db="EMBL/GenBank/DDBJ databases">
        <title>Genome Assembly and Annotation of Botryosphaeria dothidea sdau 11-99, a Latent Pathogen of Apple Fruit Ring Rot in China.</title>
        <authorList>
            <person name="Yu C."/>
            <person name="Diao Y."/>
            <person name="Lu Q."/>
            <person name="Zhao J."/>
            <person name="Cui S."/>
            <person name="Peng C."/>
            <person name="He B."/>
            <person name="Liu H."/>
        </authorList>
    </citation>
    <scope>NUCLEOTIDE SEQUENCE [LARGE SCALE GENOMIC DNA]</scope>
    <source>
        <strain evidence="3">Sdau11-99</strain>
        <strain evidence="4">sdau11-99</strain>
    </source>
</reference>
<evidence type="ECO:0000313" key="2">
    <source>
        <dbReference type="EMBL" id="KAF4300956.1"/>
    </source>
</evidence>
<evidence type="ECO:0000313" key="4">
    <source>
        <dbReference type="Proteomes" id="UP000572817"/>
    </source>
</evidence>
<dbReference type="Proteomes" id="UP000572817">
    <property type="component" value="Unassembled WGS sequence"/>
</dbReference>
<evidence type="ECO:0000256" key="1">
    <source>
        <dbReference type="SAM" id="MobiDB-lite"/>
    </source>
</evidence>
<dbReference type="EMBL" id="WWBZ02000040">
    <property type="protein sequence ID" value="KAF4305613.1"/>
    <property type="molecule type" value="Genomic_DNA"/>
</dbReference>
<sequence>MSTPEMSVTPEDEAAHAPTQESQLLGKGMIIKQHIQKMNEVNEKAGKGEDFRDALCKSMHNLTQTKLLADTLRYELEWLKKTTGIPEDVMKNTNYTPLTTDSGFEIFVKWVQKEIQRGDESKLEQLEALGLLYRQLGGVLPKKNANADG</sequence>
<gene>
    <name evidence="3" type="ORF">GTA08_BOTSDO07030</name>
    <name evidence="2" type="ORF">GTA08_BOTSDO11224</name>
</gene>
<proteinExistence type="predicted"/>
<evidence type="ECO:0000313" key="3">
    <source>
        <dbReference type="EMBL" id="KAF4305613.1"/>
    </source>
</evidence>
<protein>
    <submittedName>
        <fullName evidence="3">Uncharacterized protein</fullName>
    </submittedName>
</protein>
<accession>A0A8H4IUY5</accession>
<feature type="region of interest" description="Disordered" evidence="1">
    <location>
        <begin position="1"/>
        <end position="23"/>
    </location>
</feature>